<dbReference type="SUPFAM" id="SSF81624">
    <property type="entry name" value="N-terminal domain of MutM-like DNA repair proteins"/>
    <property type="match status" value="1"/>
</dbReference>
<keyword evidence="5 13" id="KW-0863">Zinc-finger</keyword>
<dbReference type="RefSeq" id="WP_079728012.1">
    <property type="nucleotide sequence ID" value="NZ_FUZP01000002.1"/>
</dbReference>
<protein>
    <recommendedName>
        <fullName evidence="2">DNA-(apurinic or apyrimidinic site) lyase</fullName>
        <ecNumber evidence="2">4.2.99.18</ecNumber>
    </recommendedName>
</protein>
<reference evidence="16 17" key="1">
    <citation type="submission" date="2017-02" db="EMBL/GenBank/DDBJ databases">
        <authorList>
            <person name="Peterson S.W."/>
        </authorList>
    </citation>
    <scope>NUCLEOTIDE SEQUENCE [LARGE SCALE GENOMIC DNA]</scope>
    <source>
        <strain evidence="16 17">VKM Ac-2059</strain>
    </source>
</reference>
<comment type="similarity">
    <text evidence="1">Belongs to the FPG family.</text>
</comment>
<sequence length="258" mass="29000">MPEGDTVYRSARSLDRALAGRTVTGFDLRVPRFATSDLTGDTIHNVASRGKHLLHRIGTHTLHSHLKMEGEWHLYHPGTAWKRPNYQARAIIETDEWVAVGFDLGIVELLETRDEDEAVGYLGPDLLGDDWDAAEARSRLAAEPERPSAVALLDQRNLAGIGNEYANEICFIRGILPTRPIGEIDIAAAVELSYRLLHANRDRPRRITTGNQRPGQETWVYGRKGRPCRRCGTPIRKGELGATELELRVTYWCPRCQT</sequence>
<dbReference type="GO" id="GO:0000703">
    <property type="term" value="F:oxidized pyrimidine nucleobase lesion DNA N-glycosylase activity"/>
    <property type="evidence" value="ECO:0007669"/>
    <property type="project" value="TreeGrafter"/>
</dbReference>
<evidence type="ECO:0000256" key="5">
    <source>
        <dbReference type="ARBA" id="ARBA00022771"/>
    </source>
</evidence>
<dbReference type="EC" id="4.2.99.18" evidence="2"/>
<evidence type="ECO:0000256" key="2">
    <source>
        <dbReference type="ARBA" id="ARBA00012720"/>
    </source>
</evidence>
<dbReference type="Gene3D" id="1.10.8.50">
    <property type="match status" value="1"/>
</dbReference>
<dbReference type="InterPro" id="IPR035937">
    <property type="entry name" value="FPG_N"/>
</dbReference>
<evidence type="ECO:0000256" key="4">
    <source>
        <dbReference type="ARBA" id="ARBA00022763"/>
    </source>
</evidence>
<keyword evidence="7" id="KW-0862">Zinc</keyword>
<dbReference type="GO" id="GO:0008270">
    <property type="term" value="F:zinc ion binding"/>
    <property type="evidence" value="ECO:0007669"/>
    <property type="project" value="UniProtKB-KW"/>
</dbReference>
<dbReference type="AlphaFoldDB" id="A0A1T5K4Y5"/>
<dbReference type="OrthoDB" id="9800855at2"/>
<dbReference type="Pfam" id="PF06831">
    <property type="entry name" value="H2TH"/>
    <property type="match status" value="1"/>
</dbReference>
<keyword evidence="9" id="KW-0234">DNA repair</keyword>
<keyword evidence="8" id="KW-0238">DNA-binding</keyword>
<accession>A0A1T5K4Y5</accession>
<dbReference type="GO" id="GO:0003684">
    <property type="term" value="F:damaged DNA binding"/>
    <property type="evidence" value="ECO:0007669"/>
    <property type="project" value="InterPro"/>
</dbReference>
<name>A0A1T5K4Y5_9MICO</name>
<dbReference type="InterPro" id="IPR015886">
    <property type="entry name" value="H2TH_FPG"/>
</dbReference>
<dbReference type="PROSITE" id="PS51066">
    <property type="entry name" value="ZF_FPG_2"/>
    <property type="match status" value="1"/>
</dbReference>
<keyword evidence="12" id="KW-0326">Glycosidase</keyword>
<dbReference type="PROSITE" id="PS51068">
    <property type="entry name" value="FPG_CAT"/>
    <property type="match status" value="1"/>
</dbReference>
<proteinExistence type="inferred from homology"/>
<dbReference type="EMBL" id="FUZP01000002">
    <property type="protein sequence ID" value="SKC58605.1"/>
    <property type="molecule type" value="Genomic_DNA"/>
</dbReference>
<dbReference type="GO" id="GO:0006284">
    <property type="term" value="P:base-excision repair"/>
    <property type="evidence" value="ECO:0007669"/>
    <property type="project" value="InterPro"/>
</dbReference>
<dbReference type="STRING" id="123320.SAMN06309945_1899"/>
<dbReference type="Proteomes" id="UP000190857">
    <property type="component" value="Unassembled WGS sequence"/>
</dbReference>
<evidence type="ECO:0000259" key="15">
    <source>
        <dbReference type="PROSITE" id="PS51068"/>
    </source>
</evidence>
<dbReference type="PANTHER" id="PTHR42697">
    <property type="entry name" value="ENDONUCLEASE 8"/>
    <property type="match status" value="1"/>
</dbReference>
<dbReference type="Pfam" id="PF01149">
    <property type="entry name" value="Fapy_DNA_glyco"/>
    <property type="match status" value="1"/>
</dbReference>
<evidence type="ECO:0000256" key="6">
    <source>
        <dbReference type="ARBA" id="ARBA00022801"/>
    </source>
</evidence>
<evidence type="ECO:0000256" key="3">
    <source>
        <dbReference type="ARBA" id="ARBA00022723"/>
    </source>
</evidence>
<dbReference type="PANTHER" id="PTHR42697:SF1">
    <property type="entry name" value="ENDONUCLEASE 8"/>
    <property type="match status" value="1"/>
</dbReference>
<keyword evidence="4" id="KW-0227">DNA damage</keyword>
<dbReference type="SUPFAM" id="SSF57716">
    <property type="entry name" value="Glucocorticoid receptor-like (DNA-binding domain)"/>
    <property type="match status" value="1"/>
</dbReference>
<keyword evidence="16" id="KW-0255">Endonuclease</keyword>
<dbReference type="SMART" id="SM01232">
    <property type="entry name" value="H2TH"/>
    <property type="match status" value="1"/>
</dbReference>
<evidence type="ECO:0000256" key="11">
    <source>
        <dbReference type="ARBA" id="ARBA00023268"/>
    </source>
</evidence>
<dbReference type="Gene3D" id="3.20.190.10">
    <property type="entry name" value="MutM-like, N-terminal"/>
    <property type="match status" value="1"/>
</dbReference>
<keyword evidence="3" id="KW-0479">Metal-binding</keyword>
<evidence type="ECO:0000256" key="9">
    <source>
        <dbReference type="ARBA" id="ARBA00023204"/>
    </source>
</evidence>
<evidence type="ECO:0000256" key="10">
    <source>
        <dbReference type="ARBA" id="ARBA00023239"/>
    </source>
</evidence>
<evidence type="ECO:0000256" key="8">
    <source>
        <dbReference type="ARBA" id="ARBA00023125"/>
    </source>
</evidence>
<keyword evidence="16" id="KW-0540">Nuclease</keyword>
<keyword evidence="6" id="KW-0378">Hydrolase</keyword>
<keyword evidence="10" id="KW-0456">Lyase</keyword>
<evidence type="ECO:0000256" key="13">
    <source>
        <dbReference type="PROSITE-ProRule" id="PRU00391"/>
    </source>
</evidence>
<evidence type="ECO:0000256" key="12">
    <source>
        <dbReference type="ARBA" id="ARBA00023295"/>
    </source>
</evidence>
<dbReference type="SMART" id="SM00898">
    <property type="entry name" value="Fapy_DNA_glyco"/>
    <property type="match status" value="1"/>
</dbReference>
<dbReference type="SUPFAM" id="SSF46946">
    <property type="entry name" value="S13-like H2TH domain"/>
    <property type="match status" value="1"/>
</dbReference>
<feature type="domain" description="Formamidopyrimidine-DNA glycosylase catalytic" evidence="15">
    <location>
        <begin position="2"/>
        <end position="128"/>
    </location>
</feature>
<evidence type="ECO:0000313" key="17">
    <source>
        <dbReference type="Proteomes" id="UP000190857"/>
    </source>
</evidence>
<dbReference type="GO" id="GO:0140078">
    <property type="term" value="F:class I DNA-(apurinic or apyrimidinic site) endonuclease activity"/>
    <property type="evidence" value="ECO:0007669"/>
    <property type="project" value="UniProtKB-EC"/>
</dbReference>
<evidence type="ECO:0000256" key="7">
    <source>
        <dbReference type="ARBA" id="ARBA00022833"/>
    </source>
</evidence>
<keyword evidence="11" id="KW-0511">Multifunctional enzyme</keyword>
<evidence type="ECO:0000313" key="16">
    <source>
        <dbReference type="EMBL" id="SKC58605.1"/>
    </source>
</evidence>
<keyword evidence="17" id="KW-1185">Reference proteome</keyword>
<dbReference type="InterPro" id="IPR044090">
    <property type="entry name" value="Nei2_N"/>
</dbReference>
<evidence type="ECO:0000256" key="1">
    <source>
        <dbReference type="ARBA" id="ARBA00009409"/>
    </source>
</evidence>
<evidence type="ECO:0000259" key="14">
    <source>
        <dbReference type="PROSITE" id="PS51066"/>
    </source>
</evidence>
<feature type="domain" description="FPG-type" evidence="14">
    <location>
        <begin position="219"/>
        <end position="258"/>
    </location>
</feature>
<dbReference type="InterPro" id="IPR000214">
    <property type="entry name" value="Znf_DNA_glyclase/AP_lyase"/>
</dbReference>
<dbReference type="InterPro" id="IPR012319">
    <property type="entry name" value="FPG_cat"/>
</dbReference>
<gene>
    <name evidence="16" type="ORF">SAMN06309945_1899</name>
</gene>
<dbReference type="InterPro" id="IPR010979">
    <property type="entry name" value="Ribosomal_uS13-like_H2TH"/>
</dbReference>
<organism evidence="16 17">
    <name type="scientific">Okibacterium fritillariae</name>
    <dbReference type="NCBI Taxonomy" id="123320"/>
    <lineage>
        <taxon>Bacteria</taxon>
        <taxon>Bacillati</taxon>
        <taxon>Actinomycetota</taxon>
        <taxon>Actinomycetes</taxon>
        <taxon>Micrococcales</taxon>
        <taxon>Microbacteriaceae</taxon>
        <taxon>Okibacterium</taxon>
    </lineage>
</organism>
<dbReference type="CDD" id="cd08971">
    <property type="entry name" value="AcNei2_N"/>
    <property type="match status" value="1"/>
</dbReference>